<sequence length="121" mass="13162">MEALEKLEKRAAARGLTLKEMASVSVSEAQLSHLWKPKNANKLKVAQEVLDALDCDELKPKNADKLEIAQEALAASDYDERGVPSGIHATEENLLGGGGSDCVSPRMKRPKLEVPDPEIEK</sequence>
<reference evidence="2 3" key="1">
    <citation type="submission" date="2023-01" db="EMBL/GenBank/DDBJ databases">
        <authorList>
            <person name="Kreplak J."/>
        </authorList>
    </citation>
    <scope>NUCLEOTIDE SEQUENCE [LARGE SCALE GENOMIC DNA]</scope>
</reference>
<evidence type="ECO:0000256" key="1">
    <source>
        <dbReference type="SAM" id="MobiDB-lite"/>
    </source>
</evidence>
<accession>A0AAV0YM50</accession>
<organism evidence="2 3">
    <name type="scientific">Vicia faba</name>
    <name type="common">Broad bean</name>
    <name type="synonym">Faba vulgaris</name>
    <dbReference type="NCBI Taxonomy" id="3906"/>
    <lineage>
        <taxon>Eukaryota</taxon>
        <taxon>Viridiplantae</taxon>
        <taxon>Streptophyta</taxon>
        <taxon>Embryophyta</taxon>
        <taxon>Tracheophyta</taxon>
        <taxon>Spermatophyta</taxon>
        <taxon>Magnoliopsida</taxon>
        <taxon>eudicotyledons</taxon>
        <taxon>Gunneridae</taxon>
        <taxon>Pentapetalae</taxon>
        <taxon>rosids</taxon>
        <taxon>fabids</taxon>
        <taxon>Fabales</taxon>
        <taxon>Fabaceae</taxon>
        <taxon>Papilionoideae</taxon>
        <taxon>50 kb inversion clade</taxon>
        <taxon>NPAAA clade</taxon>
        <taxon>Hologalegina</taxon>
        <taxon>IRL clade</taxon>
        <taxon>Fabeae</taxon>
        <taxon>Vicia</taxon>
    </lineage>
</organism>
<name>A0AAV0YM50_VICFA</name>
<feature type="compositionally biased region" description="Basic and acidic residues" evidence="1">
    <location>
        <begin position="110"/>
        <end position="121"/>
    </location>
</feature>
<evidence type="ECO:0000313" key="2">
    <source>
        <dbReference type="EMBL" id="CAI8587125.1"/>
    </source>
</evidence>
<dbReference type="AlphaFoldDB" id="A0AAV0YM50"/>
<keyword evidence="3" id="KW-1185">Reference proteome</keyword>
<feature type="region of interest" description="Disordered" evidence="1">
    <location>
        <begin position="81"/>
        <end position="121"/>
    </location>
</feature>
<dbReference type="EMBL" id="OX451736">
    <property type="protein sequence ID" value="CAI8587125.1"/>
    <property type="molecule type" value="Genomic_DNA"/>
</dbReference>
<evidence type="ECO:0008006" key="4">
    <source>
        <dbReference type="Google" id="ProtNLM"/>
    </source>
</evidence>
<protein>
    <recommendedName>
        <fullName evidence="4">HTH cro/C1-type domain-containing protein</fullName>
    </recommendedName>
</protein>
<dbReference type="Proteomes" id="UP001157006">
    <property type="component" value="Chromosome 1L"/>
</dbReference>
<proteinExistence type="predicted"/>
<gene>
    <name evidence="2" type="ORF">VFH_I284920</name>
</gene>
<evidence type="ECO:0000313" key="3">
    <source>
        <dbReference type="Proteomes" id="UP001157006"/>
    </source>
</evidence>